<reference evidence="10 11" key="1">
    <citation type="journal article" date="2020" name="J. Phycol.">
        <title>Comparative genome analysis reveals Cyanidiococcus gen. nov., a new extremophilic red algal genus sister to Cyanidioschyzon (Cyanidioschyzonaceae, Rhodophyta).</title>
        <authorList>
            <person name="Liu S.-L."/>
            <person name="Chiang Y.-R."/>
            <person name="Yoon H.S."/>
            <person name="Fu H.-Y."/>
        </authorList>
    </citation>
    <scope>NUCLEOTIDE SEQUENCE [LARGE SCALE GENOMIC DNA]</scope>
    <source>
        <strain evidence="10 11">THAL066</strain>
    </source>
</reference>
<evidence type="ECO:0000313" key="10">
    <source>
        <dbReference type="EMBL" id="KAF6003855.1"/>
    </source>
</evidence>
<accession>A0A7J7IL50</accession>
<evidence type="ECO:0000256" key="3">
    <source>
        <dbReference type="ARBA" id="ARBA00022692"/>
    </source>
</evidence>
<keyword evidence="5" id="KW-0443">Lipid metabolism</keyword>
<dbReference type="EMBL" id="VWRR01000005">
    <property type="protein sequence ID" value="KAF6003855.1"/>
    <property type="molecule type" value="Genomic_DNA"/>
</dbReference>
<dbReference type="GO" id="GO:0005783">
    <property type="term" value="C:endoplasmic reticulum"/>
    <property type="evidence" value="ECO:0007669"/>
    <property type="project" value="TreeGrafter"/>
</dbReference>
<evidence type="ECO:0000256" key="9">
    <source>
        <dbReference type="SAM" id="SignalP"/>
    </source>
</evidence>
<protein>
    <submittedName>
        <fullName evidence="10">Uncharacterized protein</fullName>
    </submittedName>
</protein>
<dbReference type="Pfam" id="PF04191">
    <property type="entry name" value="PEMT"/>
    <property type="match status" value="1"/>
</dbReference>
<keyword evidence="11" id="KW-1185">Reference proteome</keyword>
<evidence type="ECO:0000256" key="1">
    <source>
        <dbReference type="ARBA" id="ARBA00004127"/>
    </source>
</evidence>
<keyword evidence="3" id="KW-0812">Transmembrane</keyword>
<evidence type="ECO:0000256" key="6">
    <source>
        <dbReference type="ARBA" id="ARBA00023136"/>
    </source>
</evidence>
<gene>
    <name evidence="10" type="ORF">F1559_002723</name>
</gene>
<proteinExistence type="predicted"/>
<dbReference type="Proteomes" id="UP000530660">
    <property type="component" value="Unassembled WGS sequence"/>
</dbReference>
<keyword evidence="8" id="KW-1208">Phospholipid metabolism</keyword>
<comment type="caution">
    <text evidence="10">The sequence shown here is derived from an EMBL/GenBank/DDBJ whole genome shotgun (WGS) entry which is preliminary data.</text>
</comment>
<keyword evidence="7" id="KW-0594">Phospholipid biosynthesis</keyword>
<evidence type="ECO:0000256" key="7">
    <source>
        <dbReference type="ARBA" id="ARBA00023209"/>
    </source>
</evidence>
<dbReference type="InterPro" id="IPR007318">
    <property type="entry name" value="Phopholipid_MeTrfase"/>
</dbReference>
<dbReference type="Gene3D" id="1.20.120.1630">
    <property type="match status" value="1"/>
</dbReference>
<dbReference type="PANTHER" id="PTHR12714">
    <property type="entry name" value="PROTEIN-S ISOPRENYLCYSTEINE O-METHYLTRANSFERASE"/>
    <property type="match status" value="1"/>
</dbReference>
<feature type="signal peptide" evidence="9">
    <location>
        <begin position="1"/>
        <end position="18"/>
    </location>
</feature>
<dbReference type="OrthoDB" id="422086at2759"/>
<dbReference type="PANTHER" id="PTHR12714:SF26">
    <property type="entry name" value="ISOPRENYLCYSTEINE CARBOXYLMETHYLTRANSFERASE FAMILY PROTEIN"/>
    <property type="match status" value="1"/>
</dbReference>
<dbReference type="GO" id="GO:0004671">
    <property type="term" value="F:protein C-terminal S-isoprenylcysteine carboxyl O-methyltransferase activity"/>
    <property type="evidence" value="ECO:0007669"/>
    <property type="project" value="TreeGrafter"/>
</dbReference>
<comment type="subcellular location">
    <subcellularLocation>
        <location evidence="1">Endomembrane system</location>
        <topology evidence="1">Multi-pass membrane protein</topology>
    </subcellularLocation>
</comment>
<dbReference type="AlphaFoldDB" id="A0A7J7IL50"/>
<keyword evidence="4" id="KW-1133">Transmembrane helix</keyword>
<organism evidence="10 11">
    <name type="scientific">Cyanidiococcus yangmingshanensis</name>
    <dbReference type="NCBI Taxonomy" id="2690220"/>
    <lineage>
        <taxon>Eukaryota</taxon>
        <taxon>Rhodophyta</taxon>
        <taxon>Bangiophyceae</taxon>
        <taxon>Cyanidiales</taxon>
        <taxon>Cyanidiaceae</taxon>
        <taxon>Cyanidiococcus</taxon>
    </lineage>
</organism>
<dbReference type="UniPathway" id="UPA00753"/>
<dbReference type="GO" id="GO:0006656">
    <property type="term" value="P:phosphatidylcholine biosynthetic process"/>
    <property type="evidence" value="ECO:0007669"/>
    <property type="project" value="UniProtKB-UniPathway"/>
</dbReference>
<evidence type="ECO:0000256" key="2">
    <source>
        <dbReference type="ARBA" id="ARBA00022516"/>
    </source>
</evidence>
<evidence type="ECO:0000313" key="11">
    <source>
        <dbReference type="Proteomes" id="UP000530660"/>
    </source>
</evidence>
<evidence type="ECO:0000256" key="5">
    <source>
        <dbReference type="ARBA" id="ARBA00023098"/>
    </source>
</evidence>
<keyword evidence="9" id="KW-0732">Signal</keyword>
<evidence type="ECO:0000256" key="4">
    <source>
        <dbReference type="ARBA" id="ARBA00022989"/>
    </source>
</evidence>
<keyword evidence="2" id="KW-0444">Lipid biosynthesis</keyword>
<sequence>MFIQRIAPFAFVLAPVGAGSLMQTSVGRERQLLLKRRATATRTSQTRRAAFLLRKVDEAPKPSKSAPEVVDAVPSETQSSEVLGDKLRKLWGKVEKIPDAVVDRVSTFDMEKFSRESAAFWKKVLDNTLAGEWFNRGETYVVVQLALILLILRDPGGLDSLFGFLMGPVPLFLGIYVIVQAVRELGPENFVPWIKPPANASLKTDGLYGLMRHPIYSGVLLSSFGFASVSHSPERFVLTLVLFYFFTRKAAEEEKFLTERFGKEYEEYAARVKAFIPKVY</sequence>
<keyword evidence="6" id="KW-0472">Membrane</keyword>
<evidence type="ECO:0000256" key="8">
    <source>
        <dbReference type="ARBA" id="ARBA00023264"/>
    </source>
</evidence>
<name>A0A7J7IL50_9RHOD</name>
<feature type="chain" id="PRO_5029840453" evidence="9">
    <location>
        <begin position="19"/>
        <end position="280"/>
    </location>
</feature>